<dbReference type="PANTHER" id="PTHR21310">
    <property type="entry name" value="AMINOGLYCOSIDE PHOSPHOTRANSFERASE-RELATED-RELATED"/>
    <property type="match status" value="1"/>
</dbReference>
<evidence type="ECO:0000259" key="1">
    <source>
        <dbReference type="Pfam" id="PF01636"/>
    </source>
</evidence>
<dbReference type="InterPro" id="IPR011009">
    <property type="entry name" value="Kinase-like_dom_sf"/>
</dbReference>
<dbReference type="PANTHER" id="PTHR21310:SF42">
    <property type="entry name" value="BIFUNCTIONAL AAC_APH"/>
    <property type="match status" value="1"/>
</dbReference>
<name>A0ABQ4F1I4_9ACTN</name>
<sequence>MSSRTVDPLDTTTPDRITVPVVPIHDDEVRATVDQVRRLLADQCPQWADLPVTPLPEKLEGTDHVLFRIGDALVARMPKIAGAVDQADSDARWLPALASQLPVRIPVPVHLGEPGAEYPWRWTVVPWVAGTTPPRLGCDDVVLAREVAAFVRALHRIDPVGGPVKPPGSRGSALVHADEEVRRALPRLAEHDDGFEVAAAEAAWETCLAAPDWDRTPVWIHGDLQPGNLITNGDRLAAVIDFGALGVGDPAPDVAPALWTFTGAARDAYREAVGYDDATWRRACGWALAPSLTGIDYYRHTFPRMAEHGRRMVRAVVAELG</sequence>
<dbReference type="CDD" id="cd05155">
    <property type="entry name" value="APH_ChoK_like_1"/>
    <property type="match status" value="1"/>
</dbReference>
<gene>
    <name evidence="2" type="ORF">Pma05_73500</name>
</gene>
<keyword evidence="3" id="KW-1185">Reference proteome</keyword>
<dbReference type="InterPro" id="IPR051678">
    <property type="entry name" value="AGP_Transferase"/>
</dbReference>
<dbReference type="SUPFAM" id="SSF56112">
    <property type="entry name" value="Protein kinase-like (PK-like)"/>
    <property type="match status" value="1"/>
</dbReference>
<protein>
    <submittedName>
        <fullName evidence="2">Phosphotransferase</fullName>
    </submittedName>
</protein>
<accession>A0ABQ4F1I4</accession>
<feature type="domain" description="Aminoglycoside phosphotransferase" evidence="1">
    <location>
        <begin position="67"/>
        <end position="285"/>
    </location>
</feature>
<comment type="caution">
    <text evidence="2">The sequence shown here is derived from an EMBL/GenBank/DDBJ whole genome shotgun (WGS) entry which is preliminary data.</text>
</comment>
<dbReference type="Proteomes" id="UP000621500">
    <property type="component" value="Unassembled WGS sequence"/>
</dbReference>
<dbReference type="Gene3D" id="3.30.200.20">
    <property type="entry name" value="Phosphorylase Kinase, domain 1"/>
    <property type="match status" value="1"/>
</dbReference>
<dbReference type="InterPro" id="IPR002575">
    <property type="entry name" value="Aminoglycoside_PTrfase"/>
</dbReference>
<reference evidence="2 3" key="1">
    <citation type="submission" date="2021-01" db="EMBL/GenBank/DDBJ databases">
        <title>Whole genome shotgun sequence of Plantactinospora mayteni NBRC 109088.</title>
        <authorList>
            <person name="Komaki H."/>
            <person name="Tamura T."/>
        </authorList>
    </citation>
    <scope>NUCLEOTIDE SEQUENCE [LARGE SCALE GENOMIC DNA]</scope>
    <source>
        <strain evidence="2 3">NBRC 109088</strain>
    </source>
</reference>
<organism evidence="2 3">
    <name type="scientific">Plantactinospora mayteni</name>
    <dbReference type="NCBI Taxonomy" id="566021"/>
    <lineage>
        <taxon>Bacteria</taxon>
        <taxon>Bacillati</taxon>
        <taxon>Actinomycetota</taxon>
        <taxon>Actinomycetes</taxon>
        <taxon>Micromonosporales</taxon>
        <taxon>Micromonosporaceae</taxon>
        <taxon>Plantactinospora</taxon>
    </lineage>
</organism>
<proteinExistence type="predicted"/>
<dbReference type="EMBL" id="BONX01000057">
    <property type="protein sequence ID" value="GIH00778.1"/>
    <property type="molecule type" value="Genomic_DNA"/>
</dbReference>
<dbReference type="Gene3D" id="3.90.1200.10">
    <property type="match status" value="1"/>
</dbReference>
<evidence type="ECO:0000313" key="3">
    <source>
        <dbReference type="Proteomes" id="UP000621500"/>
    </source>
</evidence>
<evidence type="ECO:0000313" key="2">
    <source>
        <dbReference type="EMBL" id="GIH00778.1"/>
    </source>
</evidence>
<dbReference type="Pfam" id="PF01636">
    <property type="entry name" value="APH"/>
    <property type="match status" value="1"/>
</dbReference>